<dbReference type="InterPro" id="IPR043917">
    <property type="entry name" value="DUF5753"/>
</dbReference>
<dbReference type="HOGENOM" id="CLU_055817_0_0_11"/>
<dbReference type="PATRIC" id="fig|408015.6.peg.3407"/>
<dbReference type="Proteomes" id="UP000034034">
    <property type="component" value="Chromosome"/>
</dbReference>
<keyword evidence="2" id="KW-0238">DNA-binding</keyword>
<dbReference type="InterPro" id="IPR010982">
    <property type="entry name" value="Lambda_DNA-bd_dom_sf"/>
</dbReference>
<dbReference type="GO" id="GO:0003677">
    <property type="term" value="F:DNA binding"/>
    <property type="evidence" value="ECO:0007669"/>
    <property type="project" value="UniProtKB-KW"/>
</dbReference>
<feature type="domain" description="HTH cro/C1-type" evidence="1">
    <location>
        <begin position="8"/>
        <end position="62"/>
    </location>
</feature>
<dbReference type="PROSITE" id="PS50943">
    <property type="entry name" value="HTH_CROC1"/>
    <property type="match status" value="1"/>
</dbReference>
<evidence type="ECO:0000313" key="3">
    <source>
        <dbReference type="Proteomes" id="UP000034034"/>
    </source>
</evidence>
<accession>A0A0F7FXN2</accession>
<dbReference type="EMBL" id="CP009922">
    <property type="protein sequence ID" value="AKG44750.1"/>
    <property type="molecule type" value="Genomic_DNA"/>
</dbReference>
<dbReference type="Pfam" id="PF13560">
    <property type="entry name" value="HTH_31"/>
    <property type="match status" value="1"/>
</dbReference>
<dbReference type="KEGG" id="sxi:SXIM_33660"/>
<dbReference type="CDD" id="cd00093">
    <property type="entry name" value="HTH_XRE"/>
    <property type="match status" value="1"/>
</dbReference>
<organism evidence="2 3">
    <name type="scientific">Streptomyces xiamenensis</name>
    <dbReference type="NCBI Taxonomy" id="408015"/>
    <lineage>
        <taxon>Bacteria</taxon>
        <taxon>Bacillati</taxon>
        <taxon>Actinomycetota</taxon>
        <taxon>Actinomycetes</taxon>
        <taxon>Kitasatosporales</taxon>
        <taxon>Streptomycetaceae</taxon>
        <taxon>Streptomyces</taxon>
    </lineage>
</organism>
<proteinExistence type="predicted"/>
<dbReference type="Pfam" id="PF19054">
    <property type="entry name" value="DUF5753"/>
    <property type="match status" value="1"/>
</dbReference>
<evidence type="ECO:0000259" key="1">
    <source>
        <dbReference type="PROSITE" id="PS50943"/>
    </source>
</evidence>
<reference evidence="2" key="1">
    <citation type="submission" date="2019-08" db="EMBL/GenBank/DDBJ databases">
        <title>Complete genome sequence of a mangrove-derived Streptomyces xiamenensis.</title>
        <authorList>
            <person name="Xu J."/>
        </authorList>
    </citation>
    <scope>NUCLEOTIDE SEQUENCE</scope>
    <source>
        <strain evidence="2">318</strain>
    </source>
</reference>
<gene>
    <name evidence="2" type="ORF">SXIM_33660</name>
</gene>
<dbReference type="STRING" id="408015.SXIM_33660"/>
<dbReference type="SUPFAM" id="SSF47413">
    <property type="entry name" value="lambda repressor-like DNA-binding domains"/>
    <property type="match status" value="1"/>
</dbReference>
<dbReference type="SMART" id="SM00530">
    <property type="entry name" value="HTH_XRE"/>
    <property type="match status" value="1"/>
</dbReference>
<protein>
    <submittedName>
        <fullName evidence="2">Dna-binding protein</fullName>
    </submittedName>
</protein>
<keyword evidence="3" id="KW-1185">Reference proteome</keyword>
<evidence type="ECO:0000313" key="2">
    <source>
        <dbReference type="EMBL" id="AKG44750.1"/>
    </source>
</evidence>
<dbReference type="InterPro" id="IPR001387">
    <property type="entry name" value="Cro/C1-type_HTH"/>
</dbReference>
<dbReference type="AlphaFoldDB" id="A0A0F7FXN2"/>
<sequence length="264" mass="30071">MLAEEQARLRAERGWSYRELSQKVRFDHTYLHEMETGKTLGSSEVIRALDEVYGTGPHLSQLRELARDSAFRDKYQRYMQLEAKATVMHQYSVCVVPGLLQTEAYARELLRAGEPLGGDVEEQVSARMGRQDRLLGDGSTDFRAILDEAVLRRVLNDKRHWRGQLEHLVRTAGRPNVTVQVLPFAVGFHGLTNTDTMLMWMPNGRPVGYVETGYFGELTEEASSVERLRLAYDRLRDLALSPPESVAFLEQLMEEIPCDLPEST</sequence>
<name>A0A0F7FXN2_9ACTN</name>
<dbReference type="Gene3D" id="1.10.260.40">
    <property type="entry name" value="lambda repressor-like DNA-binding domains"/>
    <property type="match status" value="1"/>
</dbReference>